<dbReference type="InterPro" id="IPR036388">
    <property type="entry name" value="WH-like_DNA-bd_sf"/>
</dbReference>
<gene>
    <name evidence="5" type="ORF">C1C91_16815</name>
</gene>
<evidence type="ECO:0000256" key="1">
    <source>
        <dbReference type="ARBA" id="ARBA00009437"/>
    </source>
</evidence>
<evidence type="ECO:0000313" key="6">
    <source>
        <dbReference type="Proteomes" id="UP000266778"/>
    </source>
</evidence>
<dbReference type="GO" id="GO:0006351">
    <property type="term" value="P:DNA-templated transcription"/>
    <property type="evidence" value="ECO:0007669"/>
    <property type="project" value="TreeGrafter"/>
</dbReference>
<name>A0A3S5WQP3_AERCA</name>
<dbReference type="GO" id="GO:0003700">
    <property type="term" value="F:DNA-binding transcription factor activity"/>
    <property type="evidence" value="ECO:0007669"/>
    <property type="project" value="InterPro"/>
</dbReference>
<dbReference type="PANTHER" id="PTHR30537:SF5">
    <property type="entry name" value="HTH-TYPE TRANSCRIPTIONAL ACTIVATOR TTDR-RELATED"/>
    <property type="match status" value="1"/>
</dbReference>
<keyword evidence="3" id="KW-0238">DNA-binding</keyword>
<dbReference type="FunFam" id="1.10.10.10:FF:000001">
    <property type="entry name" value="LysR family transcriptional regulator"/>
    <property type="match status" value="1"/>
</dbReference>
<dbReference type="PROSITE" id="PS50931">
    <property type="entry name" value="HTH_LYSR"/>
    <property type="match status" value="1"/>
</dbReference>
<evidence type="ECO:0000256" key="4">
    <source>
        <dbReference type="ARBA" id="ARBA00023163"/>
    </source>
</evidence>
<keyword evidence="2" id="KW-0805">Transcription regulation</keyword>
<dbReference type="AlphaFoldDB" id="A0A3S5WQP3"/>
<dbReference type="SUPFAM" id="SSF53850">
    <property type="entry name" value="Periplasmic binding protein-like II"/>
    <property type="match status" value="1"/>
</dbReference>
<dbReference type="Pfam" id="PF03466">
    <property type="entry name" value="LysR_substrate"/>
    <property type="match status" value="1"/>
</dbReference>
<organism evidence="5 6">
    <name type="scientific">Aeromonas caviae</name>
    <name type="common">Aeromonas punctata</name>
    <dbReference type="NCBI Taxonomy" id="648"/>
    <lineage>
        <taxon>Bacteria</taxon>
        <taxon>Pseudomonadati</taxon>
        <taxon>Pseudomonadota</taxon>
        <taxon>Gammaproteobacteria</taxon>
        <taxon>Aeromonadales</taxon>
        <taxon>Aeromonadaceae</taxon>
        <taxon>Aeromonas</taxon>
    </lineage>
</organism>
<comment type="similarity">
    <text evidence="1">Belongs to the LysR transcriptional regulatory family.</text>
</comment>
<dbReference type="InterPro" id="IPR000847">
    <property type="entry name" value="LysR_HTH_N"/>
</dbReference>
<evidence type="ECO:0000256" key="2">
    <source>
        <dbReference type="ARBA" id="ARBA00023015"/>
    </source>
</evidence>
<sequence length="301" mass="32084">MDRLGVMEVFVLAVETGSFSAVARRLGMGQPTVSRLIAQLEAHLGSRLLLRSTRGLAPTEAGEAYYLRAREILAQVNEADAMVQQCRAGLSGRLRVSAPVTFARLHIIPHLAGFLAAHPGLDLEILLDDGNVDLISAGIEVALRIGKQADSSLVARCLARSDVRVLATPAYLAAKGEPETPQALQQHDLVLYSPRPGVGLQWRFRRGVEEKVVSGEGRLTVSAAEGMRAAVLAGLGLGIASEWMFAPELARGEVVAVLPEWQLPMQELWTLLPAGRQPGAKASAFLAFVTGLPGVGHTPAE</sequence>
<dbReference type="Gene3D" id="3.40.190.290">
    <property type="match status" value="1"/>
</dbReference>
<dbReference type="Proteomes" id="UP000266778">
    <property type="component" value="Chromosome"/>
</dbReference>
<dbReference type="RefSeq" id="WP_043154938.1">
    <property type="nucleotide sequence ID" value="NZ_AP025280.1"/>
</dbReference>
<protein>
    <submittedName>
        <fullName evidence="5">LysR family transcriptional regulator</fullName>
    </submittedName>
</protein>
<dbReference type="CDD" id="cd08422">
    <property type="entry name" value="PBP2_CrgA_like"/>
    <property type="match status" value="1"/>
</dbReference>
<dbReference type="EMBL" id="CP025706">
    <property type="protein sequence ID" value="AXB06429.1"/>
    <property type="molecule type" value="Genomic_DNA"/>
</dbReference>
<dbReference type="PANTHER" id="PTHR30537">
    <property type="entry name" value="HTH-TYPE TRANSCRIPTIONAL REGULATOR"/>
    <property type="match status" value="1"/>
</dbReference>
<evidence type="ECO:0000313" key="5">
    <source>
        <dbReference type="EMBL" id="AXB06429.1"/>
    </source>
</evidence>
<accession>A0A3S5WQP3</accession>
<dbReference type="Gene3D" id="1.10.10.10">
    <property type="entry name" value="Winged helix-like DNA-binding domain superfamily/Winged helix DNA-binding domain"/>
    <property type="match status" value="1"/>
</dbReference>
<dbReference type="Pfam" id="PF00126">
    <property type="entry name" value="HTH_1"/>
    <property type="match status" value="1"/>
</dbReference>
<keyword evidence="4" id="KW-0804">Transcription</keyword>
<reference evidence="5" key="1">
    <citation type="journal article" date="2019" name="J Environ">
        <title>Genetic characterization and potential molecular dissemination mechanism of tet (31) gene in Aeromonas caviae from an oxytetracycline wastewater treatment system.</title>
        <authorList>
            <person name="Shi Y."/>
            <person name="Tian Z."/>
            <person name="Leclercq S.O."/>
            <person name="Zhang H."/>
            <person name="Yang M."/>
            <person name="Zhang Y."/>
        </authorList>
    </citation>
    <scope>NUCLEOTIDE SEQUENCE</scope>
    <source>
        <strain evidence="5">T25-39</strain>
    </source>
</reference>
<dbReference type="SUPFAM" id="SSF46785">
    <property type="entry name" value="Winged helix' DNA-binding domain"/>
    <property type="match status" value="1"/>
</dbReference>
<dbReference type="InterPro" id="IPR058163">
    <property type="entry name" value="LysR-type_TF_proteobact-type"/>
</dbReference>
<dbReference type="PRINTS" id="PR00039">
    <property type="entry name" value="HTHLYSR"/>
</dbReference>
<dbReference type="InterPro" id="IPR036390">
    <property type="entry name" value="WH_DNA-bd_sf"/>
</dbReference>
<evidence type="ECO:0000256" key="3">
    <source>
        <dbReference type="ARBA" id="ARBA00023125"/>
    </source>
</evidence>
<proteinExistence type="inferred from homology"/>
<dbReference type="InterPro" id="IPR005119">
    <property type="entry name" value="LysR_subst-bd"/>
</dbReference>
<dbReference type="GO" id="GO:0043565">
    <property type="term" value="F:sequence-specific DNA binding"/>
    <property type="evidence" value="ECO:0007669"/>
    <property type="project" value="TreeGrafter"/>
</dbReference>